<dbReference type="Gene3D" id="3.10.180.10">
    <property type="entry name" value="2,3-Dihydroxybiphenyl 1,2-Dioxygenase, domain 1"/>
    <property type="match status" value="1"/>
</dbReference>
<keyword evidence="1" id="KW-0479">Metal-binding</keyword>
<keyword evidence="3" id="KW-0808">Transferase</keyword>
<dbReference type="EMBL" id="MARB01000002">
    <property type="protein sequence ID" value="ODJ89406.1"/>
    <property type="molecule type" value="Genomic_DNA"/>
</dbReference>
<dbReference type="PROSITE" id="PS00934">
    <property type="entry name" value="GLYOXALASE_I_1"/>
    <property type="match status" value="1"/>
</dbReference>
<protein>
    <submittedName>
        <fullName evidence="3">Glutathione transferase FosA</fullName>
        <ecNumber evidence="3">2.5.1.18</ecNumber>
    </submittedName>
</protein>
<dbReference type="PROSITE" id="PS51819">
    <property type="entry name" value="VOC"/>
    <property type="match status" value="1"/>
</dbReference>
<comment type="caution">
    <text evidence="3">The sequence shown here is derived from an EMBL/GenBank/DDBJ whole genome shotgun (WGS) entry which is preliminary data.</text>
</comment>
<dbReference type="InterPro" id="IPR004360">
    <property type="entry name" value="Glyas_Fos-R_dOase_dom"/>
</dbReference>
<name>A0A7Z0VQB2_9GAMM</name>
<keyword evidence="4" id="KW-1185">Reference proteome</keyword>
<organism evidence="3 4">
    <name type="scientific">Candidatus Thiodiazotropha endolucinida</name>
    <dbReference type="NCBI Taxonomy" id="1655433"/>
    <lineage>
        <taxon>Bacteria</taxon>
        <taxon>Pseudomonadati</taxon>
        <taxon>Pseudomonadota</taxon>
        <taxon>Gammaproteobacteria</taxon>
        <taxon>Chromatiales</taxon>
        <taxon>Sedimenticolaceae</taxon>
        <taxon>Candidatus Thiodiazotropha</taxon>
    </lineage>
</organism>
<evidence type="ECO:0000313" key="4">
    <source>
        <dbReference type="Proteomes" id="UP000094769"/>
    </source>
</evidence>
<dbReference type="InterPro" id="IPR050383">
    <property type="entry name" value="GlyoxalaseI/FosfomycinResist"/>
</dbReference>
<dbReference type="InterPro" id="IPR018146">
    <property type="entry name" value="Glyoxalase_1_CS"/>
</dbReference>
<dbReference type="SUPFAM" id="SSF54593">
    <property type="entry name" value="Glyoxalase/Bleomycin resistance protein/Dihydroxybiphenyl dioxygenase"/>
    <property type="match status" value="1"/>
</dbReference>
<dbReference type="GO" id="GO:0004462">
    <property type="term" value="F:lactoylglutathione lyase activity"/>
    <property type="evidence" value="ECO:0007669"/>
    <property type="project" value="InterPro"/>
</dbReference>
<sequence length="127" mass="14221">MIRLHHVSLLVADTRRSLLFYRDLLGLEVDPARPDLGFPGAWLKVGDLQIHLLELDNPDALAGRPEHGGRDRHTAFVVDDIKAMREKLDLAGVEYTLSRSGREALFCRDPDQNTIELIAGQRHSTGT</sequence>
<proteinExistence type="predicted"/>
<dbReference type="Pfam" id="PF00903">
    <property type="entry name" value="Glyoxalase"/>
    <property type="match status" value="1"/>
</dbReference>
<reference evidence="3 4" key="1">
    <citation type="submission" date="2016-06" db="EMBL/GenBank/DDBJ databases">
        <title>Genome sequence of endosymbiont of Candidatus Endolucinida thiodiazotropha.</title>
        <authorList>
            <person name="Poehlein A."/>
            <person name="Koenig S."/>
            <person name="Heiden S.E."/>
            <person name="Thuermer A."/>
            <person name="Voget S."/>
            <person name="Daniel R."/>
            <person name="Markert S."/>
            <person name="Gros O."/>
            <person name="Schweder T."/>
        </authorList>
    </citation>
    <scope>NUCLEOTIDE SEQUENCE [LARGE SCALE GENOMIC DNA]</scope>
    <source>
        <strain evidence="3 4">COS</strain>
    </source>
</reference>
<dbReference type="InterPro" id="IPR037523">
    <property type="entry name" value="VOC_core"/>
</dbReference>
<evidence type="ECO:0000313" key="3">
    <source>
        <dbReference type="EMBL" id="ODJ89406.1"/>
    </source>
</evidence>
<dbReference type="RefSeq" id="WP_069121180.1">
    <property type="nucleotide sequence ID" value="NZ_MARB01000002.1"/>
</dbReference>
<dbReference type="EC" id="2.5.1.18" evidence="3"/>
<dbReference type="PANTHER" id="PTHR21366:SF22">
    <property type="entry name" value="VOC DOMAIN-CONTAINING PROTEIN"/>
    <property type="match status" value="1"/>
</dbReference>
<dbReference type="OrthoDB" id="9794917at2"/>
<dbReference type="GO" id="GO:0004364">
    <property type="term" value="F:glutathione transferase activity"/>
    <property type="evidence" value="ECO:0007669"/>
    <property type="project" value="UniProtKB-EC"/>
</dbReference>
<evidence type="ECO:0000259" key="2">
    <source>
        <dbReference type="PROSITE" id="PS51819"/>
    </source>
</evidence>
<dbReference type="Proteomes" id="UP000094769">
    <property type="component" value="Unassembled WGS sequence"/>
</dbReference>
<dbReference type="PANTHER" id="PTHR21366">
    <property type="entry name" value="GLYOXALASE FAMILY PROTEIN"/>
    <property type="match status" value="1"/>
</dbReference>
<dbReference type="InterPro" id="IPR029068">
    <property type="entry name" value="Glyas_Bleomycin-R_OHBP_Dase"/>
</dbReference>
<dbReference type="CDD" id="cd07245">
    <property type="entry name" value="VOC_like"/>
    <property type="match status" value="1"/>
</dbReference>
<feature type="domain" description="VOC" evidence="2">
    <location>
        <begin position="3"/>
        <end position="120"/>
    </location>
</feature>
<evidence type="ECO:0000256" key="1">
    <source>
        <dbReference type="ARBA" id="ARBA00022723"/>
    </source>
</evidence>
<dbReference type="AlphaFoldDB" id="A0A7Z0VQB2"/>
<gene>
    <name evidence="3" type="primary">fosA</name>
    <name evidence="3" type="ORF">CODIS_05050</name>
</gene>
<dbReference type="GO" id="GO:0046872">
    <property type="term" value="F:metal ion binding"/>
    <property type="evidence" value="ECO:0007669"/>
    <property type="project" value="UniProtKB-KW"/>
</dbReference>
<accession>A0A7Z0VQB2</accession>